<dbReference type="InterPro" id="IPR001594">
    <property type="entry name" value="Palmitoyltrfase_DHHC"/>
</dbReference>
<dbReference type="EC" id="2.3.1.225" evidence="7"/>
<keyword evidence="6 7" id="KW-0012">Acyltransferase</keyword>
<sequence>MNALSADLSMSLREKLSQHWQKKQANMVANNMKLFNVWAPTFLHVVFLGAIPWGMLEVIPEEYKDSWTALLAAELFTAFGFIQVMVNWILLWQVDSTYEPAVHGTEPLTSQLRAAVRKNQDVNWSNGAAEANSLTYKGGASQSHYADDSSPDPLFSNRMSSTDGETYQVYVATGITEDGVERRAVPYWSWVPCLVCQKPRPPRCHHCTLCKRCVLKRDHHCFFGRNCVGFNNQRFFIYFLAWSAVLTGWGSYLLPPYVFRHVLPHYSYWDFVWPVNVVRTVFGYFPLAYLHLASVSLGTMILLVFSTFMLAAHINLVLRGVTSFEFDAKVKVADTRPFASRLRSVLGENWGLSLLLPGFAWSEPLDDPVYWPYLKVS</sequence>
<dbReference type="Pfam" id="PF01529">
    <property type="entry name" value="DHHC"/>
    <property type="match status" value="1"/>
</dbReference>
<feature type="transmembrane region" description="Helical" evidence="7">
    <location>
        <begin position="235"/>
        <end position="254"/>
    </location>
</feature>
<dbReference type="GO" id="GO:0016020">
    <property type="term" value="C:membrane"/>
    <property type="evidence" value="ECO:0007669"/>
    <property type="project" value="UniProtKB-SubCell"/>
</dbReference>
<dbReference type="GO" id="GO:0006612">
    <property type="term" value="P:protein targeting to membrane"/>
    <property type="evidence" value="ECO:0007669"/>
    <property type="project" value="TreeGrafter"/>
</dbReference>
<comment type="similarity">
    <text evidence="7">Belongs to the DHHC palmitoyltransferase family.</text>
</comment>
<feature type="transmembrane region" description="Helical" evidence="7">
    <location>
        <begin position="288"/>
        <end position="311"/>
    </location>
</feature>
<dbReference type="PANTHER" id="PTHR22883:SF452">
    <property type="entry name" value="PALMITOYLTRANSFERASE"/>
    <property type="match status" value="1"/>
</dbReference>
<evidence type="ECO:0000313" key="10">
    <source>
        <dbReference type="Proteomes" id="UP001283361"/>
    </source>
</evidence>
<accession>A0AAE1D1N2</accession>
<dbReference type="GO" id="GO:0019706">
    <property type="term" value="F:protein-cysteine S-palmitoyltransferase activity"/>
    <property type="evidence" value="ECO:0007669"/>
    <property type="project" value="UniProtKB-EC"/>
</dbReference>
<evidence type="ECO:0000256" key="2">
    <source>
        <dbReference type="ARBA" id="ARBA00022679"/>
    </source>
</evidence>
<dbReference type="GO" id="GO:0005794">
    <property type="term" value="C:Golgi apparatus"/>
    <property type="evidence" value="ECO:0007669"/>
    <property type="project" value="TreeGrafter"/>
</dbReference>
<name>A0AAE1D1N2_9GAST</name>
<evidence type="ECO:0000256" key="5">
    <source>
        <dbReference type="ARBA" id="ARBA00023136"/>
    </source>
</evidence>
<keyword evidence="2 7" id="KW-0808">Transferase</keyword>
<dbReference type="InterPro" id="IPR039859">
    <property type="entry name" value="PFA4/ZDH16/20/ERF2-like"/>
</dbReference>
<proteinExistence type="inferred from homology"/>
<evidence type="ECO:0000313" key="9">
    <source>
        <dbReference type="EMBL" id="KAK3752200.1"/>
    </source>
</evidence>
<feature type="transmembrane region" description="Helical" evidence="7">
    <location>
        <begin position="67"/>
        <end position="90"/>
    </location>
</feature>
<dbReference type="PANTHER" id="PTHR22883">
    <property type="entry name" value="ZINC FINGER DHHC DOMAIN CONTAINING PROTEIN"/>
    <property type="match status" value="1"/>
</dbReference>
<keyword evidence="10" id="KW-1185">Reference proteome</keyword>
<comment type="catalytic activity">
    <reaction evidence="7">
        <text>L-cysteinyl-[protein] + hexadecanoyl-CoA = S-hexadecanoyl-L-cysteinyl-[protein] + CoA</text>
        <dbReference type="Rhea" id="RHEA:36683"/>
        <dbReference type="Rhea" id="RHEA-COMP:10131"/>
        <dbReference type="Rhea" id="RHEA-COMP:11032"/>
        <dbReference type="ChEBI" id="CHEBI:29950"/>
        <dbReference type="ChEBI" id="CHEBI:57287"/>
        <dbReference type="ChEBI" id="CHEBI:57379"/>
        <dbReference type="ChEBI" id="CHEBI:74151"/>
        <dbReference type="EC" id="2.3.1.225"/>
    </reaction>
</comment>
<keyword evidence="4 7" id="KW-1133">Transmembrane helix</keyword>
<comment type="caution">
    <text evidence="9">The sequence shown here is derived from an EMBL/GenBank/DDBJ whole genome shotgun (WGS) entry which is preliminary data.</text>
</comment>
<dbReference type="EMBL" id="JAWDGP010005779">
    <property type="protein sequence ID" value="KAK3752200.1"/>
    <property type="molecule type" value="Genomic_DNA"/>
</dbReference>
<evidence type="ECO:0000256" key="1">
    <source>
        <dbReference type="ARBA" id="ARBA00004141"/>
    </source>
</evidence>
<keyword evidence="3 7" id="KW-0812">Transmembrane</keyword>
<evidence type="ECO:0000256" key="3">
    <source>
        <dbReference type="ARBA" id="ARBA00022692"/>
    </source>
</evidence>
<evidence type="ECO:0000256" key="6">
    <source>
        <dbReference type="ARBA" id="ARBA00023315"/>
    </source>
</evidence>
<evidence type="ECO:0000256" key="7">
    <source>
        <dbReference type="RuleBase" id="RU079119"/>
    </source>
</evidence>
<reference evidence="9" key="1">
    <citation type="journal article" date="2023" name="G3 (Bethesda)">
        <title>A reference genome for the long-term kleptoplast-retaining sea slug Elysia crispata morphotype clarki.</title>
        <authorList>
            <person name="Eastman K.E."/>
            <person name="Pendleton A.L."/>
            <person name="Shaikh M.A."/>
            <person name="Suttiyut T."/>
            <person name="Ogas R."/>
            <person name="Tomko P."/>
            <person name="Gavelis G."/>
            <person name="Widhalm J.R."/>
            <person name="Wisecaver J.H."/>
        </authorList>
    </citation>
    <scope>NUCLEOTIDE SEQUENCE</scope>
    <source>
        <strain evidence="9">ECLA1</strain>
    </source>
</reference>
<dbReference type="GO" id="GO:0005783">
    <property type="term" value="C:endoplasmic reticulum"/>
    <property type="evidence" value="ECO:0007669"/>
    <property type="project" value="TreeGrafter"/>
</dbReference>
<dbReference type="PROSITE" id="PS50216">
    <property type="entry name" value="DHHC"/>
    <property type="match status" value="1"/>
</dbReference>
<protein>
    <recommendedName>
        <fullName evidence="7">Palmitoyltransferase</fullName>
        <ecNumber evidence="7">2.3.1.225</ecNumber>
    </recommendedName>
</protein>
<comment type="domain">
    <text evidence="7">The DHHC domain is required for palmitoyltransferase activity.</text>
</comment>
<feature type="transmembrane region" description="Helical" evidence="7">
    <location>
        <begin position="34"/>
        <end position="55"/>
    </location>
</feature>
<dbReference type="Proteomes" id="UP001283361">
    <property type="component" value="Unassembled WGS sequence"/>
</dbReference>
<organism evidence="9 10">
    <name type="scientific">Elysia crispata</name>
    <name type="common">lettuce slug</name>
    <dbReference type="NCBI Taxonomy" id="231223"/>
    <lineage>
        <taxon>Eukaryota</taxon>
        <taxon>Metazoa</taxon>
        <taxon>Spiralia</taxon>
        <taxon>Lophotrochozoa</taxon>
        <taxon>Mollusca</taxon>
        <taxon>Gastropoda</taxon>
        <taxon>Heterobranchia</taxon>
        <taxon>Euthyneura</taxon>
        <taxon>Panpulmonata</taxon>
        <taxon>Sacoglossa</taxon>
        <taxon>Placobranchoidea</taxon>
        <taxon>Plakobranchidae</taxon>
        <taxon>Elysia</taxon>
    </lineage>
</organism>
<comment type="subcellular location">
    <subcellularLocation>
        <location evidence="1">Membrane</location>
        <topology evidence="1">Multi-pass membrane protein</topology>
    </subcellularLocation>
</comment>
<evidence type="ECO:0000256" key="4">
    <source>
        <dbReference type="ARBA" id="ARBA00022989"/>
    </source>
</evidence>
<feature type="domain" description="Palmitoyltransferase DHHC" evidence="8">
    <location>
        <begin position="193"/>
        <end position="326"/>
    </location>
</feature>
<dbReference type="AlphaFoldDB" id="A0AAE1D1N2"/>
<gene>
    <name evidence="9" type="ORF">RRG08_021064</name>
</gene>
<keyword evidence="5 7" id="KW-0472">Membrane</keyword>
<evidence type="ECO:0000259" key="8">
    <source>
        <dbReference type="Pfam" id="PF01529"/>
    </source>
</evidence>